<reference evidence="1 2" key="1">
    <citation type="submission" date="2015-09" db="EMBL/GenBank/DDBJ databases">
        <title>Draft Genome Sequence of Pseudoalteromonas lipolytica UCD-48B.</title>
        <authorList>
            <person name="Krusor M."/>
            <person name="Coil D.A."/>
            <person name="Lang J.M."/>
            <person name="Eisen J.A."/>
            <person name="Alexiev A."/>
        </authorList>
    </citation>
    <scope>NUCLEOTIDE SEQUENCE [LARGE SCALE GENOMIC DNA]</scope>
    <source>
        <strain evidence="1 2">UCD-48B</strain>
    </source>
</reference>
<dbReference type="RefSeq" id="WP_054551535.1">
    <property type="nucleotide sequence ID" value="NZ_LJTC01000002.1"/>
</dbReference>
<dbReference type="Proteomes" id="UP000050378">
    <property type="component" value="Unassembled WGS sequence"/>
</dbReference>
<protein>
    <recommendedName>
        <fullName evidence="3">WG containing repeat-containing protein</fullName>
    </recommendedName>
</protein>
<dbReference type="EMBL" id="LJTC01000002">
    <property type="protein sequence ID" value="KPM84777.1"/>
    <property type="molecule type" value="Genomic_DNA"/>
</dbReference>
<sequence length="298" mass="34476">MKCEAPPLVVSGTLEKRENSYFFKGVPFTGVAIFTESGVVVSKKQFFNGEILGDYNFPYIDIKGLELLDSIIDEKWDGNLQLFHEGKPFNGVVYEAAYGWVCDVSCIVNGWIADAMAQHFQKHDCYSELFYGVGPIQYEYEWNEPSVLSYYEARFQAEDKRSLKLSFNKENKLRGIYIYKSIDDIFSLNAKVDDSPLKITSFSDIKKLLSDNVIELSLQDVTDVKFTELLPSLLEFPVNTLLVSNISWGVLYELKKHAWLELEELSFYHLVNLTLDEVIFFRNDNFKKVKILYKLKLY</sequence>
<evidence type="ECO:0000313" key="2">
    <source>
        <dbReference type="Proteomes" id="UP000050378"/>
    </source>
</evidence>
<comment type="caution">
    <text evidence="1">The sequence shown here is derived from an EMBL/GenBank/DDBJ whole genome shotgun (WGS) entry which is preliminary data.</text>
</comment>
<dbReference type="OrthoDB" id="6307506at2"/>
<evidence type="ECO:0008006" key="3">
    <source>
        <dbReference type="Google" id="ProtNLM"/>
    </source>
</evidence>
<gene>
    <name evidence="1" type="ORF">AOG27_03035</name>
</gene>
<dbReference type="PATRIC" id="fig|570156.3.peg.604"/>
<dbReference type="AlphaFoldDB" id="A0A0P7EPZ7"/>
<accession>A0A0P7EPZ7</accession>
<organism evidence="1 2">
    <name type="scientific">Pseudoalteromonas lipolytica</name>
    <dbReference type="NCBI Taxonomy" id="570156"/>
    <lineage>
        <taxon>Bacteria</taxon>
        <taxon>Pseudomonadati</taxon>
        <taxon>Pseudomonadota</taxon>
        <taxon>Gammaproteobacteria</taxon>
        <taxon>Alteromonadales</taxon>
        <taxon>Pseudoalteromonadaceae</taxon>
        <taxon>Pseudoalteromonas</taxon>
    </lineage>
</organism>
<evidence type="ECO:0000313" key="1">
    <source>
        <dbReference type="EMBL" id="KPM84777.1"/>
    </source>
</evidence>
<proteinExistence type="predicted"/>
<name>A0A0P7EPZ7_9GAMM</name>